<dbReference type="InterPro" id="IPR000412">
    <property type="entry name" value="ABC_2_transport"/>
</dbReference>
<feature type="domain" description="ABC transmembrane type-2" evidence="7">
    <location>
        <begin position="27"/>
        <end position="262"/>
    </location>
</feature>
<feature type="transmembrane region" description="Helical" evidence="6">
    <location>
        <begin position="237"/>
        <end position="255"/>
    </location>
</feature>
<evidence type="ECO:0000313" key="8">
    <source>
        <dbReference type="EMBL" id="MBB5120867.1"/>
    </source>
</evidence>
<sequence length="265" mass="27705">MSTAAYAMRDSMTMLRRNLKHARRYPSMTVSVVAMPILMLLLFVYVFGGALGPGIGVAGASGDRGAYIGYVAPGIFLMAATSGAVATAVSVCTDMTEGIINRFRTMAISRGSVLTGHVVGSVIQTMISLALVIGVAVAVGFRPDATPVEWLAALGILALIAFALTWLSAAMGLVAKTVESASNAPMPLTFLPFLGSAIVTPESMPDGLRWFAEYQPFTPVNETLRGLLTGTEIGDNALIALAWGAGLSLVGYLWARSAFARGARP</sequence>
<feature type="transmembrane region" description="Helical" evidence="6">
    <location>
        <begin position="67"/>
        <end position="92"/>
    </location>
</feature>
<dbReference type="Proteomes" id="UP000235945">
    <property type="component" value="Unassembled WGS sequence"/>
</dbReference>
<keyword evidence="5" id="KW-0046">Antibiotic resistance</keyword>
<reference evidence="9" key="2">
    <citation type="submission" date="2015-07" db="EMBL/GenBank/DDBJ databases">
        <authorList>
            <person name="Noorani M."/>
        </authorList>
    </citation>
    <scope>NUCLEOTIDE SEQUENCE [LARGE SCALE GENOMIC DNA]</scope>
    <source>
        <strain evidence="9">ATCC 27428</strain>
    </source>
</reference>
<comment type="similarity">
    <text evidence="6">Belongs to the ABC-2 integral membrane protein family.</text>
</comment>
<evidence type="ECO:0000256" key="4">
    <source>
        <dbReference type="ARBA" id="ARBA00023136"/>
    </source>
</evidence>
<dbReference type="Proteomes" id="UP000528608">
    <property type="component" value="Unassembled WGS sequence"/>
</dbReference>
<proteinExistence type="inferred from homology"/>
<name>A0A2N8NZG3_STREU</name>
<keyword evidence="6" id="KW-0813">Transport</keyword>
<dbReference type="PROSITE" id="PS51012">
    <property type="entry name" value="ABC_TM2"/>
    <property type="match status" value="1"/>
</dbReference>
<evidence type="ECO:0000259" key="7">
    <source>
        <dbReference type="PROSITE" id="PS51012"/>
    </source>
</evidence>
<dbReference type="RefSeq" id="WP_102917200.1">
    <property type="nucleotide sequence ID" value="NZ_JACHJF010000014.1"/>
</dbReference>
<reference evidence="10" key="1">
    <citation type="submission" date="2015-07" db="EMBL/GenBank/DDBJ databases">
        <authorList>
            <person name="Graham D.E."/>
            <person name="Giannone R.J."/>
            <person name="Gulvik C.A."/>
            <person name="Hettich R.L."/>
            <person name="Klingeman D.M."/>
            <person name="Mahan K.M."/>
            <person name="Parry R.J."/>
            <person name="Spain J.C."/>
        </authorList>
    </citation>
    <scope>NUCLEOTIDE SEQUENCE [LARGE SCALE GENOMIC DNA]</scope>
    <source>
        <strain evidence="10">ATCC 27428</strain>
    </source>
</reference>
<keyword evidence="10" id="KW-1185">Reference proteome</keyword>
<dbReference type="InterPro" id="IPR051784">
    <property type="entry name" value="Nod_factor_ABC_transporter"/>
</dbReference>
<evidence type="ECO:0000313" key="10">
    <source>
        <dbReference type="Proteomes" id="UP000235945"/>
    </source>
</evidence>
<dbReference type="InterPro" id="IPR047817">
    <property type="entry name" value="ABC2_TM_bact-type"/>
</dbReference>
<dbReference type="EMBL" id="LGUI01000002">
    <property type="protein sequence ID" value="PNE34157.1"/>
    <property type="molecule type" value="Genomic_DNA"/>
</dbReference>
<dbReference type="PANTHER" id="PTHR43229:SF2">
    <property type="entry name" value="NODULATION PROTEIN J"/>
    <property type="match status" value="1"/>
</dbReference>
<accession>A0A2N8NZG3</accession>
<dbReference type="PIRSF" id="PIRSF006648">
    <property type="entry name" value="DrrB"/>
    <property type="match status" value="1"/>
</dbReference>
<feature type="transmembrane region" description="Helical" evidence="6">
    <location>
        <begin position="186"/>
        <end position="204"/>
    </location>
</feature>
<dbReference type="OrthoDB" id="670210at2"/>
<keyword evidence="6" id="KW-1003">Cell membrane</keyword>
<dbReference type="EMBL" id="JACHJF010000014">
    <property type="protein sequence ID" value="MBB5120867.1"/>
    <property type="molecule type" value="Genomic_DNA"/>
</dbReference>
<evidence type="ECO:0000313" key="11">
    <source>
        <dbReference type="Proteomes" id="UP000528608"/>
    </source>
</evidence>
<protein>
    <recommendedName>
        <fullName evidence="6">Transport permease protein</fullName>
    </recommendedName>
</protein>
<feature type="transmembrane region" description="Helical" evidence="6">
    <location>
        <begin position="25"/>
        <end position="47"/>
    </location>
</feature>
<reference evidence="8 11" key="3">
    <citation type="submission" date="2020-08" db="EMBL/GenBank/DDBJ databases">
        <title>Genomic Encyclopedia of Type Strains, Phase III (KMG-III): the genomes of soil and plant-associated and newly described type strains.</title>
        <authorList>
            <person name="Whitman W."/>
        </authorList>
    </citation>
    <scope>NUCLEOTIDE SEQUENCE [LARGE SCALE GENOMIC DNA]</scope>
    <source>
        <strain evidence="8 11">CECT 3259</strain>
    </source>
</reference>
<evidence type="ECO:0000256" key="3">
    <source>
        <dbReference type="ARBA" id="ARBA00022989"/>
    </source>
</evidence>
<dbReference type="AlphaFoldDB" id="A0A2N8NZG3"/>
<comment type="caution">
    <text evidence="9">The sequence shown here is derived from an EMBL/GenBank/DDBJ whole genome shotgun (WGS) entry which is preliminary data.</text>
</comment>
<dbReference type="GO" id="GO:0046677">
    <property type="term" value="P:response to antibiotic"/>
    <property type="evidence" value="ECO:0007669"/>
    <property type="project" value="UniProtKB-KW"/>
</dbReference>
<dbReference type="GO" id="GO:0140359">
    <property type="term" value="F:ABC-type transporter activity"/>
    <property type="evidence" value="ECO:0007669"/>
    <property type="project" value="InterPro"/>
</dbReference>
<feature type="transmembrane region" description="Helical" evidence="6">
    <location>
        <begin position="150"/>
        <end position="174"/>
    </location>
</feature>
<dbReference type="InterPro" id="IPR013525">
    <property type="entry name" value="ABC2_TM"/>
</dbReference>
<keyword evidence="3 6" id="KW-1133">Transmembrane helix</keyword>
<evidence type="ECO:0000256" key="6">
    <source>
        <dbReference type="RuleBase" id="RU361157"/>
    </source>
</evidence>
<dbReference type="GO" id="GO:0043190">
    <property type="term" value="C:ATP-binding cassette (ABC) transporter complex"/>
    <property type="evidence" value="ECO:0007669"/>
    <property type="project" value="InterPro"/>
</dbReference>
<dbReference type="PANTHER" id="PTHR43229">
    <property type="entry name" value="NODULATION PROTEIN J"/>
    <property type="match status" value="1"/>
</dbReference>
<evidence type="ECO:0000256" key="5">
    <source>
        <dbReference type="ARBA" id="ARBA00023251"/>
    </source>
</evidence>
<evidence type="ECO:0000313" key="9">
    <source>
        <dbReference type="EMBL" id="PNE34157.1"/>
    </source>
</evidence>
<comment type="subcellular location">
    <subcellularLocation>
        <location evidence="6">Cell membrane</location>
        <topology evidence="6">Multi-pass membrane protein</topology>
    </subcellularLocation>
    <subcellularLocation>
        <location evidence="1">Membrane</location>
        <topology evidence="1">Multi-pass membrane protein</topology>
    </subcellularLocation>
</comment>
<organism evidence="9 10">
    <name type="scientific">Streptomyces eurocidicus</name>
    <name type="common">Streptoverticillium eurocidicus</name>
    <dbReference type="NCBI Taxonomy" id="66423"/>
    <lineage>
        <taxon>Bacteria</taxon>
        <taxon>Bacillati</taxon>
        <taxon>Actinomycetota</taxon>
        <taxon>Actinomycetes</taxon>
        <taxon>Kitasatosporales</taxon>
        <taxon>Streptomycetaceae</taxon>
        <taxon>Streptomyces</taxon>
    </lineage>
</organism>
<gene>
    <name evidence="9" type="ORF">AF335_05720</name>
    <name evidence="8" type="ORF">FHS36_004316</name>
</gene>
<evidence type="ECO:0000256" key="2">
    <source>
        <dbReference type="ARBA" id="ARBA00022692"/>
    </source>
</evidence>
<feature type="transmembrane region" description="Helical" evidence="6">
    <location>
        <begin position="113"/>
        <end position="138"/>
    </location>
</feature>
<keyword evidence="2 6" id="KW-0812">Transmembrane</keyword>
<evidence type="ECO:0000256" key="1">
    <source>
        <dbReference type="ARBA" id="ARBA00004141"/>
    </source>
</evidence>
<dbReference type="Pfam" id="PF01061">
    <property type="entry name" value="ABC2_membrane"/>
    <property type="match status" value="1"/>
</dbReference>
<keyword evidence="4 6" id="KW-0472">Membrane</keyword>